<organism evidence="1 2">
    <name type="scientific">Hygrophoropsis aurantiaca</name>
    <dbReference type="NCBI Taxonomy" id="72124"/>
    <lineage>
        <taxon>Eukaryota</taxon>
        <taxon>Fungi</taxon>
        <taxon>Dikarya</taxon>
        <taxon>Basidiomycota</taxon>
        <taxon>Agaricomycotina</taxon>
        <taxon>Agaricomycetes</taxon>
        <taxon>Agaricomycetidae</taxon>
        <taxon>Boletales</taxon>
        <taxon>Coniophorineae</taxon>
        <taxon>Hygrophoropsidaceae</taxon>
        <taxon>Hygrophoropsis</taxon>
    </lineage>
</organism>
<comment type="caution">
    <text evidence="1">The sequence shown here is derived from an EMBL/GenBank/DDBJ whole genome shotgun (WGS) entry which is preliminary data.</text>
</comment>
<protein>
    <submittedName>
        <fullName evidence="1">F1 complex, delta/epsilon subunit of ATPase</fullName>
    </submittedName>
</protein>
<dbReference type="EMBL" id="MU267590">
    <property type="protein sequence ID" value="KAH7916570.1"/>
    <property type="molecule type" value="Genomic_DNA"/>
</dbReference>
<keyword evidence="2" id="KW-1185">Reference proteome</keyword>
<evidence type="ECO:0000313" key="2">
    <source>
        <dbReference type="Proteomes" id="UP000790377"/>
    </source>
</evidence>
<gene>
    <name evidence="1" type="ORF">BJ138DRAFT_1075017</name>
</gene>
<evidence type="ECO:0000313" key="1">
    <source>
        <dbReference type="EMBL" id="KAH7916570.1"/>
    </source>
</evidence>
<proteinExistence type="predicted"/>
<accession>A0ACB8AT87</accession>
<name>A0ACB8AT87_9AGAM</name>
<reference evidence="1" key="1">
    <citation type="journal article" date="2021" name="New Phytol.">
        <title>Evolutionary innovations through gain and loss of genes in the ectomycorrhizal Boletales.</title>
        <authorList>
            <person name="Wu G."/>
            <person name="Miyauchi S."/>
            <person name="Morin E."/>
            <person name="Kuo A."/>
            <person name="Drula E."/>
            <person name="Varga T."/>
            <person name="Kohler A."/>
            <person name="Feng B."/>
            <person name="Cao Y."/>
            <person name="Lipzen A."/>
            <person name="Daum C."/>
            <person name="Hundley H."/>
            <person name="Pangilinan J."/>
            <person name="Johnson J."/>
            <person name="Barry K."/>
            <person name="LaButti K."/>
            <person name="Ng V."/>
            <person name="Ahrendt S."/>
            <person name="Min B."/>
            <person name="Choi I.G."/>
            <person name="Park H."/>
            <person name="Plett J.M."/>
            <person name="Magnuson J."/>
            <person name="Spatafora J.W."/>
            <person name="Nagy L.G."/>
            <person name="Henrissat B."/>
            <person name="Grigoriev I.V."/>
            <person name="Yang Z.L."/>
            <person name="Xu J."/>
            <person name="Martin F.M."/>
        </authorList>
    </citation>
    <scope>NUCLEOTIDE SEQUENCE</scope>
    <source>
        <strain evidence="1">ATCC 28755</strain>
    </source>
</reference>
<dbReference type="Proteomes" id="UP000790377">
    <property type="component" value="Unassembled WGS sequence"/>
</dbReference>
<sequence>MSALRLLSSAARRAPSALAQQRRGYAEAADKINLSFVLPHQALYTSTDVVQVNAPAAAGDMGILANHVPSIEPLRPGVVEVIESGNASKKWFVSGGFANVHPGNKLTINVIEAAPLDSFSPEATLQAVRANLQEALKVATGNGSEEDKMEARIEADVYEALQHALGSK</sequence>